<evidence type="ECO:0000313" key="2">
    <source>
        <dbReference type="EMBL" id="GMR40719.1"/>
    </source>
</evidence>
<dbReference type="Gene3D" id="2.10.50.10">
    <property type="entry name" value="Tumor Necrosis Factor Receptor, subunit A, domain 2"/>
    <property type="match status" value="1"/>
</dbReference>
<keyword evidence="3" id="KW-1185">Reference proteome</keyword>
<dbReference type="InterPro" id="IPR009030">
    <property type="entry name" value="Growth_fac_rcpt_cys_sf"/>
</dbReference>
<evidence type="ECO:0000259" key="1">
    <source>
        <dbReference type="Pfam" id="PF07699"/>
    </source>
</evidence>
<dbReference type="SMART" id="SM01411">
    <property type="entry name" value="Ephrin_rec_like"/>
    <property type="match status" value="2"/>
</dbReference>
<dbReference type="InterPro" id="IPR011641">
    <property type="entry name" value="Tyr-kin_ephrin_A/B_rcpt-like"/>
</dbReference>
<gene>
    <name evidence="2" type="ORF">PMAYCL1PPCAC_10914</name>
</gene>
<dbReference type="SUPFAM" id="SSF57184">
    <property type="entry name" value="Growth factor receptor domain"/>
    <property type="match status" value="1"/>
</dbReference>
<dbReference type="Pfam" id="PF07699">
    <property type="entry name" value="Ephrin_rec_like"/>
    <property type="match status" value="1"/>
</dbReference>
<dbReference type="AlphaFoldDB" id="A0AAN4ZIZ8"/>
<comment type="caution">
    <text evidence="2">The sequence shown here is derived from an EMBL/GenBank/DDBJ whole genome shotgun (WGS) entry which is preliminary data.</text>
</comment>
<dbReference type="Proteomes" id="UP001328107">
    <property type="component" value="Unassembled WGS sequence"/>
</dbReference>
<reference evidence="3" key="1">
    <citation type="submission" date="2022-10" db="EMBL/GenBank/DDBJ databases">
        <title>Genome assembly of Pristionchus species.</title>
        <authorList>
            <person name="Yoshida K."/>
            <person name="Sommer R.J."/>
        </authorList>
    </citation>
    <scope>NUCLEOTIDE SEQUENCE [LARGE SCALE GENOMIC DNA]</scope>
    <source>
        <strain evidence="3">RS5460</strain>
    </source>
</reference>
<name>A0AAN4ZIZ8_9BILA</name>
<feature type="domain" description="Tyrosine-protein kinase ephrin type A/B receptor-like" evidence="1">
    <location>
        <begin position="104"/>
        <end position="144"/>
    </location>
</feature>
<dbReference type="EMBL" id="BTRK01000003">
    <property type="protein sequence ID" value="GMR40719.1"/>
    <property type="molecule type" value="Genomic_DNA"/>
</dbReference>
<accession>A0AAN4ZIZ8</accession>
<evidence type="ECO:0000313" key="3">
    <source>
        <dbReference type="Proteomes" id="UP001328107"/>
    </source>
</evidence>
<organism evidence="2 3">
    <name type="scientific">Pristionchus mayeri</name>
    <dbReference type="NCBI Taxonomy" id="1317129"/>
    <lineage>
        <taxon>Eukaryota</taxon>
        <taxon>Metazoa</taxon>
        <taxon>Ecdysozoa</taxon>
        <taxon>Nematoda</taxon>
        <taxon>Chromadorea</taxon>
        <taxon>Rhabditida</taxon>
        <taxon>Rhabditina</taxon>
        <taxon>Diplogasteromorpha</taxon>
        <taxon>Diplogasteroidea</taxon>
        <taxon>Neodiplogasteridae</taxon>
        <taxon>Pristionchus</taxon>
    </lineage>
</organism>
<protein>
    <recommendedName>
        <fullName evidence="1">Tyrosine-protein kinase ephrin type A/B receptor-like domain-containing protein</fullName>
    </recommendedName>
</protein>
<sequence>MEIMSIASDFSVEQCEKCPGNFTTMFDGATSKADCYVSCKPGYFTTMVNRSTCYPCGIGSYEDQEGALDRCKSCNGLATLQEASTSQSDCVNPCLEPGQELDPSGTCNACPRGTYKEATQFRCDGICADGLSTADVGSTSRSDCTVIDCPENSIVTDDTSLPTPKSFSIDLYRPSCNCSAANESNVLPTLQSIPRRGKFQQL</sequence>
<proteinExistence type="predicted"/>